<dbReference type="SMART" id="SM00448">
    <property type="entry name" value="REC"/>
    <property type="match status" value="1"/>
</dbReference>
<feature type="domain" description="Response regulatory" evidence="3">
    <location>
        <begin position="6"/>
        <end position="123"/>
    </location>
</feature>
<keyword evidence="1 2" id="KW-0597">Phosphoprotein</keyword>
<sequence>MRNPPLILLVDDDPQIQEIYSMKLSASGYKIIQARNGEEGVKIAKQERPDLILLDILMPVMDGARALVELREDPETKNIPVLILTSLEDRPEDIKFAKEAGAVDFMRKDIDFNDLLAKIKSAIKV</sequence>
<reference evidence="4 5" key="1">
    <citation type="journal article" date="2016" name="Nat. Commun.">
        <title>Thousands of microbial genomes shed light on interconnected biogeochemical processes in an aquifer system.</title>
        <authorList>
            <person name="Anantharaman K."/>
            <person name="Brown C.T."/>
            <person name="Hug L.A."/>
            <person name="Sharon I."/>
            <person name="Castelle C.J."/>
            <person name="Probst A.J."/>
            <person name="Thomas B.C."/>
            <person name="Singh A."/>
            <person name="Wilkins M.J."/>
            <person name="Karaoz U."/>
            <person name="Brodie E.L."/>
            <person name="Williams K.H."/>
            <person name="Hubbard S.S."/>
            <person name="Banfield J.F."/>
        </authorList>
    </citation>
    <scope>NUCLEOTIDE SEQUENCE [LARGE SCALE GENOMIC DNA]</scope>
</reference>
<dbReference type="PANTHER" id="PTHR44591:SF23">
    <property type="entry name" value="CHEY SUBFAMILY"/>
    <property type="match status" value="1"/>
</dbReference>
<dbReference type="Proteomes" id="UP000178946">
    <property type="component" value="Unassembled WGS sequence"/>
</dbReference>
<accession>A0A1F8DQD2</accession>
<dbReference type="STRING" id="1802557.A3A20_01085"/>
<organism evidence="4 5">
    <name type="scientific">Candidatus Wolfebacteria bacterium RIFCSPLOWO2_01_FULL_45_19</name>
    <dbReference type="NCBI Taxonomy" id="1802557"/>
    <lineage>
        <taxon>Bacteria</taxon>
        <taxon>Candidatus Wolfeibacteriota</taxon>
    </lineage>
</organism>
<feature type="modified residue" description="4-aspartylphosphate" evidence="2">
    <location>
        <position position="55"/>
    </location>
</feature>
<comment type="caution">
    <text evidence="4">The sequence shown here is derived from an EMBL/GenBank/DDBJ whole genome shotgun (WGS) entry which is preliminary data.</text>
</comment>
<dbReference type="AlphaFoldDB" id="A0A1F8DQD2"/>
<dbReference type="PANTHER" id="PTHR44591">
    <property type="entry name" value="STRESS RESPONSE REGULATOR PROTEIN 1"/>
    <property type="match status" value="1"/>
</dbReference>
<dbReference type="Gene3D" id="3.40.50.2300">
    <property type="match status" value="1"/>
</dbReference>
<evidence type="ECO:0000256" key="1">
    <source>
        <dbReference type="ARBA" id="ARBA00022553"/>
    </source>
</evidence>
<evidence type="ECO:0000256" key="2">
    <source>
        <dbReference type="PROSITE-ProRule" id="PRU00169"/>
    </source>
</evidence>
<dbReference type="SUPFAM" id="SSF52172">
    <property type="entry name" value="CheY-like"/>
    <property type="match status" value="1"/>
</dbReference>
<dbReference type="GO" id="GO:0000160">
    <property type="term" value="P:phosphorelay signal transduction system"/>
    <property type="evidence" value="ECO:0007669"/>
    <property type="project" value="InterPro"/>
</dbReference>
<name>A0A1F8DQD2_9BACT</name>
<dbReference type="InterPro" id="IPR001789">
    <property type="entry name" value="Sig_transdc_resp-reg_receiver"/>
</dbReference>
<evidence type="ECO:0000313" key="4">
    <source>
        <dbReference type="EMBL" id="OGM90830.1"/>
    </source>
</evidence>
<dbReference type="PROSITE" id="PS50110">
    <property type="entry name" value="RESPONSE_REGULATORY"/>
    <property type="match status" value="1"/>
</dbReference>
<proteinExistence type="predicted"/>
<evidence type="ECO:0000313" key="5">
    <source>
        <dbReference type="Proteomes" id="UP000178946"/>
    </source>
</evidence>
<dbReference type="Pfam" id="PF00072">
    <property type="entry name" value="Response_reg"/>
    <property type="match status" value="1"/>
</dbReference>
<dbReference type="EMBL" id="MGIR01000007">
    <property type="protein sequence ID" value="OGM90830.1"/>
    <property type="molecule type" value="Genomic_DNA"/>
</dbReference>
<protein>
    <recommendedName>
        <fullName evidence="3">Response regulatory domain-containing protein</fullName>
    </recommendedName>
</protein>
<dbReference type="InterPro" id="IPR050595">
    <property type="entry name" value="Bact_response_regulator"/>
</dbReference>
<gene>
    <name evidence="4" type="ORF">A3A20_01085</name>
</gene>
<evidence type="ECO:0000259" key="3">
    <source>
        <dbReference type="PROSITE" id="PS50110"/>
    </source>
</evidence>
<dbReference type="InterPro" id="IPR011006">
    <property type="entry name" value="CheY-like_superfamily"/>
</dbReference>